<dbReference type="EMBL" id="CAJNOL010000017">
    <property type="protein sequence ID" value="CAF0748695.1"/>
    <property type="molecule type" value="Genomic_DNA"/>
</dbReference>
<gene>
    <name evidence="1" type="ORF">JXQ802_LOCUS1552</name>
    <name evidence="2" type="ORF">PYM288_LOCUS4020</name>
</gene>
<sequence length="332" mass="39393">MSKIIFNNRSLSQSTISNDQQSIKKRLHSEESNTISKKKMEHSIDVTSHWKNIHTICIKNTIKIFECKSKNDYLIINDPVGDRSRFVLSKSSYYWLNESIRLIQQHIEYGTTFNAAMIGEIIEIERNLKALKLNVEKNGIKKTFFYRAEALLNFIRLCCTFFENPLEKCRPRLHALFNVCANCWLHMLDIMLPMSIVRVGKSFIFDDDHSDFENDSILRHYLKDDQQKIKKTNNELPNLRHILYSIVLLVEKLDEIQLIDRIYLERFQMIYEIWILIDNELNSREKNSITITYKKPSKKKSNENQIQKISWNFLGECNKYEKMFGTFISNIK</sequence>
<dbReference type="EMBL" id="CAJNOH010000034">
    <property type="protein sequence ID" value="CAF0788833.1"/>
    <property type="molecule type" value="Genomic_DNA"/>
</dbReference>
<dbReference type="AlphaFoldDB" id="A0A813P243"/>
<reference evidence="1" key="1">
    <citation type="submission" date="2021-02" db="EMBL/GenBank/DDBJ databases">
        <authorList>
            <person name="Nowell W R."/>
        </authorList>
    </citation>
    <scope>NUCLEOTIDE SEQUENCE</scope>
</reference>
<keyword evidence="3" id="KW-1185">Reference proteome</keyword>
<proteinExistence type="predicted"/>
<organism evidence="1 3">
    <name type="scientific">Rotaria sordida</name>
    <dbReference type="NCBI Taxonomy" id="392033"/>
    <lineage>
        <taxon>Eukaryota</taxon>
        <taxon>Metazoa</taxon>
        <taxon>Spiralia</taxon>
        <taxon>Gnathifera</taxon>
        <taxon>Rotifera</taxon>
        <taxon>Eurotatoria</taxon>
        <taxon>Bdelloidea</taxon>
        <taxon>Philodinida</taxon>
        <taxon>Philodinidae</taxon>
        <taxon>Rotaria</taxon>
    </lineage>
</organism>
<comment type="caution">
    <text evidence="1">The sequence shown here is derived from an EMBL/GenBank/DDBJ whole genome shotgun (WGS) entry which is preliminary data.</text>
</comment>
<evidence type="ECO:0000313" key="3">
    <source>
        <dbReference type="Proteomes" id="UP000663870"/>
    </source>
</evidence>
<protein>
    <submittedName>
        <fullName evidence="1">Uncharacterized protein</fullName>
    </submittedName>
</protein>
<evidence type="ECO:0000313" key="2">
    <source>
        <dbReference type="EMBL" id="CAF0788833.1"/>
    </source>
</evidence>
<evidence type="ECO:0000313" key="1">
    <source>
        <dbReference type="EMBL" id="CAF0748695.1"/>
    </source>
</evidence>
<dbReference type="Proteomes" id="UP000663854">
    <property type="component" value="Unassembled WGS sequence"/>
</dbReference>
<accession>A0A813P243</accession>
<dbReference type="Proteomes" id="UP000663870">
    <property type="component" value="Unassembled WGS sequence"/>
</dbReference>
<name>A0A813P243_9BILA</name>